<dbReference type="Gene3D" id="3.90.1300.10">
    <property type="entry name" value="Amidase signature (AS) domain"/>
    <property type="match status" value="1"/>
</dbReference>
<accession>A0AAV2VNW4</accession>
<dbReference type="PANTHER" id="PTHR43372:SF4">
    <property type="entry name" value="FATTY-ACID AMIDE HYDROLASE 2"/>
    <property type="match status" value="1"/>
</dbReference>
<dbReference type="Proteomes" id="UP000018211">
    <property type="component" value="Unassembled WGS sequence"/>
</dbReference>
<dbReference type="SUPFAM" id="SSF75304">
    <property type="entry name" value="Amidase signature (AS) enzymes"/>
    <property type="match status" value="1"/>
</dbReference>
<keyword evidence="2" id="KW-0378">Hydrolase</keyword>
<comment type="caution">
    <text evidence="2">The sequence shown here is derived from an EMBL/GenBank/DDBJ whole genome shotgun (WGS) entry which is preliminary data.</text>
</comment>
<dbReference type="AlphaFoldDB" id="A0AAV2VNW4"/>
<dbReference type="EMBL" id="CAOF01000085">
    <property type="protein sequence ID" value="CCO46337.1"/>
    <property type="molecule type" value="Genomic_DNA"/>
</dbReference>
<dbReference type="EC" id="3.5.1.4" evidence="2"/>
<dbReference type="Pfam" id="PF01425">
    <property type="entry name" value="Amidase"/>
    <property type="match status" value="1"/>
</dbReference>
<dbReference type="GO" id="GO:0004040">
    <property type="term" value="F:amidase activity"/>
    <property type="evidence" value="ECO:0007669"/>
    <property type="project" value="UniProtKB-EC"/>
</dbReference>
<dbReference type="RefSeq" id="WP_022611502.1">
    <property type="nucleotide sequence ID" value="NZ_LK391965.1"/>
</dbReference>
<dbReference type="PANTHER" id="PTHR43372">
    <property type="entry name" value="FATTY-ACID AMIDE HYDROLASE"/>
    <property type="match status" value="1"/>
</dbReference>
<dbReference type="InterPro" id="IPR052739">
    <property type="entry name" value="FAAH2"/>
</dbReference>
<protein>
    <submittedName>
        <fullName evidence="2">Amidase</fullName>
        <ecNumber evidence="2">3.5.1.4</ecNumber>
    </submittedName>
</protein>
<dbReference type="GO" id="GO:0012505">
    <property type="term" value="C:endomembrane system"/>
    <property type="evidence" value="ECO:0007669"/>
    <property type="project" value="TreeGrafter"/>
</dbReference>
<evidence type="ECO:0000259" key="1">
    <source>
        <dbReference type="Pfam" id="PF01425"/>
    </source>
</evidence>
<name>A0AAV2VNW4_9VIBR</name>
<evidence type="ECO:0000313" key="3">
    <source>
        <dbReference type="Proteomes" id="UP000018211"/>
    </source>
</evidence>
<dbReference type="InterPro" id="IPR023631">
    <property type="entry name" value="Amidase_dom"/>
</dbReference>
<proteinExistence type="predicted"/>
<gene>
    <name evidence="2" type="ORF">VIBNISOn1_1750009</name>
</gene>
<sequence>MRDRVLSATQACKQLRKQVATPQELKTQLLDEISRKDPKLRAFLFANNAVASSQSNTLLCGLPISVKDQFHVAGTPCSFGLEKRVQSETTAPVIENLLRQGATLLGKTSLPPLAMDFQTSNKLTGVCKNPWNTSYTSGGSSGGGAAAVASGMSYVDIGADLAGSLRIPASFCGVYSLMPSEGAVSNKGIFLDPKTTVSHFARPGPIVRTPEDLLLIWGAIIGSERSYIERKDENQPIRLAIWDEIEELPLDREIFVQMNEISSKWQESGVSLQRDKPSCFDFSDCWRLYGQIMGYETSGIMNPFIRWISILSGKTNRKLSPYFFSNVIRGYKRKKADYELALAQRQQIIQYAESFFEKYDAWVLPVTCSKVFNHMSPTSEKGPNREYHKPLSINNIDVNYLDALTAYTTPVSLIGHPVVTMPIGTDSNGLPIGVQVVGKMNDEHRLIAIVERLSKQIQMPVCPSLQN</sequence>
<organism evidence="2 3">
    <name type="scientific">Vibrio nigripulchritudo SOn1</name>
    <dbReference type="NCBI Taxonomy" id="1238450"/>
    <lineage>
        <taxon>Bacteria</taxon>
        <taxon>Pseudomonadati</taxon>
        <taxon>Pseudomonadota</taxon>
        <taxon>Gammaproteobacteria</taxon>
        <taxon>Vibrionales</taxon>
        <taxon>Vibrionaceae</taxon>
        <taxon>Vibrio</taxon>
    </lineage>
</organism>
<evidence type="ECO:0000313" key="2">
    <source>
        <dbReference type="EMBL" id="CCO46337.1"/>
    </source>
</evidence>
<dbReference type="InterPro" id="IPR036928">
    <property type="entry name" value="AS_sf"/>
</dbReference>
<reference evidence="2 3" key="1">
    <citation type="journal article" date="2013" name="ISME J.">
        <title>Comparative genomics of pathogenic lineages of Vibrio nigripulchritudo identifies virulence-associated traits.</title>
        <authorList>
            <person name="Goudenege D."/>
            <person name="Labreuche Y."/>
            <person name="Krin E."/>
            <person name="Ansquer D."/>
            <person name="Mangenot S."/>
            <person name="Calteau A."/>
            <person name="Medigue C."/>
            <person name="Mazel D."/>
            <person name="Polz M.F."/>
            <person name="Le Roux F."/>
        </authorList>
    </citation>
    <scope>NUCLEOTIDE SEQUENCE [LARGE SCALE GENOMIC DNA]</scope>
    <source>
        <strain evidence="2 3">SOn1</strain>
    </source>
</reference>
<feature type="domain" description="Amidase" evidence="1">
    <location>
        <begin position="51"/>
        <end position="446"/>
    </location>
</feature>